<dbReference type="GO" id="GO:0005886">
    <property type="term" value="C:plasma membrane"/>
    <property type="evidence" value="ECO:0007669"/>
    <property type="project" value="UniProtKB-SubCell"/>
</dbReference>
<dbReference type="EMBL" id="CP002467">
    <property type="protein sequence ID" value="ADV84396.1"/>
    <property type="molecule type" value="Genomic_DNA"/>
</dbReference>
<feature type="transmembrane region" description="Helical" evidence="8">
    <location>
        <begin position="439"/>
        <end position="458"/>
    </location>
</feature>
<evidence type="ECO:0000256" key="2">
    <source>
        <dbReference type="ARBA" id="ARBA00008537"/>
    </source>
</evidence>
<protein>
    <submittedName>
        <fullName evidence="10">Drug resistance transporter, EmrB/QacA subfamily</fullName>
    </submittedName>
</protein>
<feature type="transmembrane region" description="Helical" evidence="8">
    <location>
        <begin position="174"/>
        <end position="194"/>
    </location>
</feature>
<feature type="transmembrane region" description="Helical" evidence="8">
    <location>
        <begin position="337"/>
        <end position="356"/>
    </location>
</feature>
<dbReference type="KEGG" id="tsa:AciPR4_3644"/>
<evidence type="ECO:0000313" key="11">
    <source>
        <dbReference type="Proteomes" id="UP000006844"/>
    </source>
</evidence>
<feature type="transmembrane region" description="Helical" evidence="8">
    <location>
        <begin position="396"/>
        <end position="419"/>
    </location>
</feature>
<dbReference type="PRINTS" id="PR01036">
    <property type="entry name" value="TCRTETB"/>
</dbReference>
<dbReference type="Gene3D" id="1.20.1720.10">
    <property type="entry name" value="Multidrug resistance protein D"/>
    <property type="match status" value="1"/>
</dbReference>
<evidence type="ECO:0000256" key="1">
    <source>
        <dbReference type="ARBA" id="ARBA00004651"/>
    </source>
</evidence>
<sequence length="477" mass="49741">MALALDSKTTVPVRQNLVLGICCMSLLLVGMDVTIVNVALPSIQHDLHASLSGLQWILDAYTLVVASLLMLSGSMSDRFGRRRVFQIGLSLFLAGSLLCSLAHTIHQLVAYRALQGLGASMLNPVALSIIANVFTEPKARGHAVGVWGAVGGMAFALGPLLGGALTQAVGWRSIFWINLPIGIAAVILAAIYVPESKAARARAFDPVGQGLVFLGLTTLTYAVIEGPRAGWGSPLIRGLFAVAAAAFVGFLLYESRHKEPLVNLRFFRSVPFSSATILGVCAFSSFGAFLFLNALYLQQVRGFSAFHTGLCTLPLALAMMVSSPWSGRLVGRYGGRPSLYAAGTGFFLSALLMTQLNPGTPLISLLTAYALFGMGLGMVNSAITNNAVEGMPLAQAGVAAAIASTGRQVGAALGVAIAGTVVNASRTRGSSFTLATHPIWWIMTGCGAVVLFLGWASATAWARKSAEVAAAELIAAG</sequence>
<dbReference type="STRING" id="401053.AciPR4_3644"/>
<dbReference type="OrthoDB" id="102502at2"/>
<feature type="transmembrane region" description="Helical" evidence="8">
    <location>
        <begin position="146"/>
        <end position="168"/>
    </location>
</feature>
<dbReference type="Proteomes" id="UP000006844">
    <property type="component" value="Chromosome"/>
</dbReference>
<dbReference type="InterPro" id="IPR020846">
    <property type="entry name" value="MFS_dom"/>
</dbReference>
<proteinExistence type="inferred from homology"/>
<comment type="subcellular location">
    <subcellularLocation>
        <location evidence="1">Cell membrane</location>
        <topology evidence="1">Multi-pass membrane protein</topology>
    </subcellularLocation>
</comment>
<feature type="transmembrane region" description="Helical" evidence="8">
    <location>
        <begin position="206"/>
        <end position="224"/>
    </location>
</feature>
<keyword evidence="6 8" id="KW-1133">Transmembrane helix</keyword>
<dbReference type="InterPro" id="IPR011701">
    <property type="entry name" value="MFS"/>
</dbReference>
<organism evidence="10 11">
    <name type="scientific">Terriglobus saanensis (strain ATCC BAA-1853 / DSM 23119 / SP1PR4)</name>
    <dbReference type="NCBI Taxonomy" id="401053"/>
    <lineage>
        <taxon>Bacteria</taxon>
        <taxon>Pseudomonadati</taxon>
        <taxon>Acidobacteriota</taxon>
        <taxon>Terriglobia</taxon>
        <taxon>Terriglobales</taxon>
        <taxon>Acidobacteriaceae</taxon>
        <taxon>Terriglobus</taxon>
    </lineage>
</organism>
<evidence type="ECO:0000256" key="3">
    <source>
        <dbReference type="ARBA" id="ARBA00022448"/>
    </source>
</evidence>
<evidence type="ECO:0000256" key="4">
    <source>
        <dbReference type="ARBA" id="ARBA00022475"/>
    </source>
</evidence>
<dbReference type="Gene3D" id="1.20.1250.20">
    <property type="entry name" value="MFS general substrate transporter like domains"/>
    <property type="match status" value="1"/>
</dbReference>
<keyword evidence="5 8" id="KW-0812">Transmembrane</keyword>
<feature type="domain" description="Major facilitator superfamily (MFS) profile" evidence="9">
    <location>
        <begin position="18"/>
        <end position="477"/>
    </location>
</feature>
<accession>E8UZQ3</accession>
<keyword evidence="3" id="KW-0813">Transport</keyword>
<gene>
    <name evidence="10" type="ordered locus">AciPR4_3644</name>
</gene>
<reference evidence="10 11" key="1">
    <citation type="journal article" date="2012" name="Stand. Genomic Sci.">
        <title>Complete genome sequence of Terriglobus saanensis type strain SP1PR4(T), an Acidobacteria from tundra soil.</title>
        <authorList>
            <person name="Rawat S.R."/>
            <person name="Mannisto M.K."/>
            <person name="Starovoytov V."/>
            <person name="Goodwin L."/>
            <person name="Nolan M."/>
            <person name="Hauser L."/>
            <person name="Land M."/>
            <person name="Davenport K.W."/>
            <person name="Woyke T."/>
            <person name="Haggblom M.M."/>
        </authorList>
    </citation>
    <scope>NUCLEOTIDE SEQUENCE</scope>
    <source>
        <strain evidence="11">ATCC BAA-1853 / DSM 23119 / SP1PR4</strain>
    </source>
</reference>
<keyword evidence="4" id="KW-1003">Cell membrane</keyword>
<dbReference type="CDD" id="cd17321">
    <property type="entry name" value="MFS_MMR_MDR_like"/>
    <property type="match status" value="1"/>
</dbReference>
<dbReference type="InterPro" id="IPR036259">
    <property type="entry name" value="MFS_trans_sf"/>
</dbReference>
<comment type="similarity">
    <text evidence="2">Belongs to the major facilitator superfamily. EmrB family.</text>
</comment>
<evidence type="ECO:0000256" key="5">
    <source>
        <dbReference type="ARBA" id="ARBA00022692"/>
    </source>
</evidence>
<feature type="transmembrane region" description="Helical" evidence="8">
    <location>
        <begin position="52"/>
        <end position="72"/>
    </location>
</feature>
<dbReference type="NCBIfam" id="TIGR00711">
    <property type="entry name" value="efflux_EmrB"/>
    <property type="match status" value="1"/>
</dbReference>
<dbReference type="PANTHER" id="PTHR42718:SF9">
    <property type="entry name" value="MAJOR FACILITATOR SUPERFAMILY MULTIDRUG TRANSPORTER MFSC"/>
    <property type="match status" value="1"/>
</dbReference>
<feature type="transmembrane region" description="Helical" evidence="8">
    <location>
        <begin position="362"/>
        <end position="384"/>
    </location>
</feature>
<keyword evidence="11" id="KW-1185">Reference proteome</keyword>
<evidence type="ECO:0000313" key="10">
    <source>
        <dbReference type="EMBL" id="ADV84396.1"/>
    </source>
</evidence>
<dbReference type="InterPro" id="IPR004638">
    <property type="entry name" value="EmrB-like"/>
</dbReference>
<dbReference type="Pfam" id="PF07690">
    <property type="entry name" value="MFS_1"/>
    <property type="match status" value="1"/>
</dbReference>
<dbReference type="AlphaFoldDB" id="E8UZQ3"/>
<name>E8UZQ3_TERSS</name>
<dbReference type="PANTHER" id="PTHR42718">
    <property type="entry name" value="MAJOR FACILITATOR SUPERFAMILY MULTIDRUG TRANSPORTER MFSC"/>
    <property type="match status" value="1"/>
</dbReference>
<feature type="transmembrane region" description="Helical" evidence="8">
    <location>
        <begin position="274"/>
        <end position="297"/>
    </location>
</feature>
<dbReference type="SUPFAM" id="SSF103473">
    <property type="entry name" value="MFS general substrate transporter"/>
    <property type="match status" value="1"/>
</dbReference>
<dbReference type="RefSeq" id="WP_013570126.1">
    <property type="nucleotide sequence ID" value="NC_014963.1"/>
</dbReference>
<feature type="transmembrane region" description="Helical" evidence="8">
    <location>
        <begin position="84"/>
        <end position="105"/>
    </location>
</feature>
<evidence type="ECO:0000259" key="9">
    <source>
        <dbReference type="PROSITE" id="PS50850"/>
    </source>
</evidence>
<feature type="transmembrane region" description="Helical" evidence="8">
    <location>
        <begin position="117"/>
        <end position="134"/>
    </location>
</feature>
<evidence type="ECO:0000256" key="7">
    <source>
        <dbReference type="ARBA" id="ARBA00023136"/>
    </source>
</evidence>
<evidence type="ECO:0000256" key="8">
    <source>
        <dbReference type="SAM" id="Phobius"/>
    </source>
</evidence>
<dbReference type="eggNOG" id="COG0477">
    <property type="taxonomic scope" value="Bacteria"/>
</dbReference>
<dbReference type="GO" id="GO:0022857">
    <property type="term" value="F:transmembrane transporter activity"/>
    <property type="evidence" value="ECO:0007669"/>
    <property type="project" value="InterPro"/>
</dbReference>
<keyword evidence="7 8" id="KW-0472">Membrane</keyword>
<evidence type="ECO:0000256" key="6">
    <source>
        <dbReference type="ARBA" id="ARBA00022989"/>
    </source>
</evidence>
<feature type="transmembrane region" description="Helical" evidence="8">
    <location>
        <begin position="303"/>
        <end position="325"/>
    </location>
</feature>
<feature type="transmembrane region" description="Helical" evidence="8">
    <location>
        <begin position="17"/>
        <end position="40"/>
    </location>
</feature>
<feature type="transmembrane region" description="Helical" evidence="8">
    <location>
        <begin position="236"/>
        <end position="253"/>
    </location>
</feature>
<dbReference type="HOGENOM" id="CLU_000960_28_2_0"/>
<dbReference type="PROSITE" id="PS50850">
    <property type="entry name" value="MFS"/>
    <property type="match status" value="1"/>
</dbReference>